<feature type="region of interest" description="Disordered" evidence="1">
    <location>
        <begin position="1"/>
        <end position="346"/>
    </location>
</feature>
<feature type="compositionally biased region" description="Basic and acidic residues" evidence="1">
    <location>
        <begin position="138"/>
        <end position="149"/>
    </location>
</feature>
<feature type="compositionally biased region" description="Basic and acidic residues" evidence="1">
    <location>
        <begin position="112"/>
        <end position="129"/>
    </location>
</feature>
<protein>
    <submittedName>
        <fullName evidence="2">Uncharacterized protein</fullName>
    </submittedName>
</protein>
<dbReference type="GeneID" id="77727576"/>
<evidence type="ECO:0000313" key="3">
    <source>
        <dbReference type="Proteomes" id="UP001164286"/>
    </source>
</evidence>
<feature type="compositionally biased region" description="Basic and acidic residues" evidence="1">
    <location>
        <begin position="65"/>
        <end position="77"/>
    </location>
</feature>
<feature type="compositionally biased region" description="Polar residues" evidence="1">
    <location>
        <begin position="192"/>
        <end position="203"/>
    </location>
</feature>
<gene>
    <name evidence="2" type="ORF">MKK02DRAFT_31755</name>
</gene>
<sequence length="399" mass="42404">MPALPAIQTGAGTQTYAPLVDRPYSPTPVLSRVMPAAPGMSRMSSTSSAASSDSYTTTPTGYASTERHDYTQHHGGSEETLSAGTPNANPGSKGKGRAREQEQEQVDEGDVGDYKDRERERERKGKMRAEGGGQGRNRVWDEEQGRAEEVYGNAVYPPTNEEEEEERKIQENLARMAARDMARRRASRLSRQISPSPTGTPDPNESGGFSSSTSFGRRPLSGLSSGSSVGSKRGSIMGLMEGLWPRSGGGGRELERIDDAGELPLNHTHSRISTHSDASAHLHPYTTPYDAQSRAMPPLSPTSSKSPFADPPSPSHPQHARQASTASEQGFSYSGPGWRGGAAVAGAGAGAGAGIMLANGYQAEPKEKWWHALCAWGDDLDGGHGEDGDGQAGRTNPME</sequence>
<feature type="compositionally biased region" description="Low complexity" evidence="1">
    <location>
        <begin position="206"/>
        <end position="235"/>
    </location>
</feature>
<accession>A0AA38HDJ1</accession>
<reference evidence="2" key="1">
    <citation type="journal article" date="2022" name="G3 (Bethesda)">
        <title>High quality genome of the basidiomycete yeast Dioszegia hungarica PDD-24b-2 isolated from cloud water.</title>
        <authorList>
            <person name="Jarrige D."/>
            <person name="Haridas S."/>
            <person name="Bleykasten-Grosshans C."/>
            <person name="Joly M."/>
            <person name="Nadalig T."/>
            <person name="Sancelme M."/>
            <person name="Vuilleumier S."/>
            <person name="Grigoriev I.V."/>
            <person name="Amato P."/>
            <person name="Bringel F."/>
        </authorList>
    </citation>
    <scope>NUCLEOTIDE SEQUENCE</scope>
    <source>
        <strain evidence="2">PDD-24b-2</strain>
    </source>
</reference>
<feature type="compositionally biased region" description="Low complexity" evidence="1">
    <location>
        <begin position="41"/>
        <end position="60"/>
    </location>
</feature>
<keyword evidence="3" id="KW-1185">Reference proteome</keyword>
<name>A0AA38HDJ1_9TREE</name>
<dbReference type="AlphaFoldDB" id="A0AA38HDJ1"/>
<dbReference type="Proteomes" id="UP001164286">
    <property type="component" value="Unassembled WGS sequence"/>
</dbReference>
<comment type="caution">
    <text evidence="2">The sequence shown here is derived from an EMBL/GenBank/DDBJ whole genome shotgun (WGS) entry which is preliminary data.</text>
</comment>
<feature type="region of interest" description="Disordered" evidence="1">
    <location>
        <begin position="379"/>
        <end position="399"/>
    </location>
</feature>
<evidence type="ECO:0000313" key="2">
    <source>
        <dbReference type="EMBL" id="KAI9638298.1"/>
    </source>
</evidence>
<evidence type="ECO:0000256" key="1">
    <source>
        <dbReference type="SAM" id="MobiDB-lite"/>
    </source>
</evidence>
<organism evidence="2 3">
    <name type="scientific">Dioszegia hungarica</name>
    <dbReference type="NCBI Taxonomy" id="4972"/>
    <lineage>
        <taxon>Eukaryota</taxon>
        <taxon>Fungi</taxon>
        <taxon>Dikarya</taxon>
        <taxon>Basidiomycota</taxon>
        <taxon>Agaricomycotina</taxon>
        <taxon>Tremellomycetes</taxon>
        <taxon>Tremellales</taxon>
        <taxon>Bulleribasidiaceae</taxon>
        <taxon>Dioszegia</taxon>
    </lineage>
</organism>
<proteinExistence type="predicted"/>
<dbReference type="RefSeq" id="XP_052948075.1">
    <property type="nucleotide sequence ID" value="XM_053088371.1"/>
</dbReference>
<feature type="compositionally biased region" description="Polar residues" evidence="1">
    <location>
        <begin position="321"/>
        <end position="332"/>
    </location>
</feature>
<feature type="compositionally biased region" description="Polar residues" evidence="1">
    <location>
        <begin position="79"/>
        <end position="90"/>
    </location>
</feature>
<dbReference type="EMBL" id="JAKWFO010000003">
    <property type="protein sequence ID" value="KAI9638298.1"/>
    <property type="molecule type" value="Genomic_DNA"/>
</dbReference>